<organism evidence="1 2">
    <name type="scientific">Stephania cephalantha</name>
    <dbReference type="NCBI Taxonomy" id="152367"/>
    <lineage>
        <taxon>Eukaryota</taxon>
        <taxon>Viridiplantae</taxon>
        <taxon>Streptophyta</taxon>
        <taxon>Embryophyta</taxon>
        <taxon>Tracheophyta</taxon>
        <taxon>Spermatophyta</taxon>
        <taxon>Magnoliopsida</taxon>
        <taxon>Ranunculales</taxon>
        <taxon>Menispermaceae</taxon>
        <taxon>Menispermoideae</taxon>
        <taxon>Cissampelideae</taxon>
        <taxon>Stephania</taxon>
    </lineage>
</organism>
<keyword evidence="2" id="KW-1185">Reference proteome</keyword>
<dbReference type="Proteomes" id="UP001419268">
    <property type="component" value="Unassembled WGS sequence"/>
</dbReference>
<name>A0AAP0IDP5_9MAGN</name>
<sequence>MEELHGREVDEFGGTRDSLALNMIPSYLYHKALSLRPIHFHHTKLRYTASSTPRNVIKRDHVCHSACFGYKDIKEDSLII</sequence>
<reference evidence="1 2" key="1">
    <citation type="submission" date="2024-01" db="EMBL/GenBank/DDBJ databases">
        <title>Genome assemblies of Stephania.</title>
        <authorList>
            <person name="Yang L."/>
        </authorList>
    </citation>
    <scope>NUCLEOTIDE SEQUENCE [LARGE SCALE GENOMIC DNA]</scope>
    <source>
        <strain evidence="1">JXDWG</strain>
        <tissue evidence="1">Leaf</tissue>
    </source>
</reference>
<evidence type="ECO:0000313" key="1">
    <source>
        <dbReference type="EMBL" id="KAK9113235.1"/>
    </source>
</evidence>
<dbReference type="EMBL" id="JBBNAG010000008">
    <property type="protein sequence ID" value="KAK9113235.1"/>
    <property type="molecule type" value="Genomic_DNA"/>
</dbReference>
<comment type="caution">
    <text evidence="1">The sequence shown here is derived from an EMBL/GenBank/DDBJ whole genome shotgun (WGS) entry which is preliminary data.</text>
</comment>
<dbReference type="AlphaFoldDB" id="A0AAP0IDP5"/>
<accession>A0AAP0IDP5</accession>
<proteinExistence type="predicted"/>
<gene>
    <name evidence="1" type="ORF">Scep_020754</name>
</gene>
<protein>
    <submittedName>
        <fullName evidence="1">Uncharacterized protein</fullName>
    </submittedName>
</protein>
<evidence type="ECO:0000313" key="2">
    <source>
        <dbReference type="Proteomes" id="UP001419268"/>
    </source>
</evidence>